<gene>
    <name evidence="1" type="ORF">acsn021_32660</name>
</gene>
<organism evidence="1 2">
    <name type="scientific">Anaerocolumna cellulosilytica</name>
    <dbReference type="NCBI Taxonomy" id="433286"/>
    <lineage>
        <taxon>Bacteria</taxon>
        <taxon>Bacillati</taxon>
        <taxon>Bacillota</taxon>
        <taxon>Clostridia</taxon>
        <taxon>Lachnospirales</taxon>
        <taxon>Lachnospiraceae</taxon>
        <taxon>Anaerocolumna</taxon>
    </lineage>
</organism>
<proteinExistence type="predicted"/>
<dbReference type="EMBL" id="AP023367">
    <property type="protein sequence ID" value="BCJ95697.1"/>
    <property type="molecule type" value="Genomic_DNA"/>
</dbReference>
<accession>A0A6S6R6R4</accession>
<protein>
    <submittedName>
        <fullName evidence="1">Uncharacterized protein</fullName>
    </submittedName>
</protein>
<evidence type="ECO:0000313" key="2">
    <source>
        <dbReference type="Proteomes" id="UP000515561"/>
    </source>
</evidence>
<dbReference type="KEGG" id="acel:acsn021_32660"/>
<sequence>MKTYFICNNCGNIIDYNSKDFDEILDDICNRVHTCTCGEVLTMDNSYPTLSAQDFIFSADLLFGKSKEIDKKILNEIHDIIQAENYVVDNTRLDKYLNKYEEIKERYPDNNKAYYLTISDEFDSYLVKQENDYDMVDIISLNMLLSRNRFRKPYVIMALSIIEQLFNNYFTKLSESKLSPFGASTFIKAYDTSGIQSCLNIIDSLLNEELKNKMDNYLLGFYDRWATFRKIRNDIIHSNSKYISKITLKKVQKLLDDSIDVFANLKSELYKNNKG</sequence>
<keyword evidence="2" id="KW-1185">Reference proteome</keyword>
<dbReference type="AlphaFoldDB" id="A0A6S6R6R4"/>
<name>A0A6S6R6R4_9FIRM</name>
<dbReference type="RefSeq" id="WP_184093479.1">
    <property type="nucleotide sequence ID" value="NZ_AP023367.1"/>
</dbReference>
<evidence type="ECO:0000313" key="1">
    <source>
        <dbReference type="EMBL" id="BCJ95697.1"/>
    </source>
</evidence>
<dbReference type="Proteomes" id="UP000515561">
    <property type="component" value="Chromosome"/>
</dbReference>
<reference evidence="1 2" key="1">
    <citation type="journal article" date="2016" name="Int. J. Syst. Evol. Microbiol.">
        <title>Descriptions of Anaerotaenia torta gen. nov., sp. nov. and Anaerocolumna cellulosilytica gen. nov., sp. nov. isolated from a methanogenic reactor of cattle waste.</title>
        <authorList>
            <person name="Uek A."/>
            <person name="Ohtaki Y."/>
            <person name="Kaku N."/>
            <person name="Ueki K."/>
        </authorList>
    </citation>
    <scope>NUCLEOTIDE SEQUENCE [LARGE SCALE GENOMIC DNA]</scope>
    <source>
        <strain evidence="1 2">SN021</strain>
    </source>
</reference>